<name>A0A498CU96_9FIRM</name>
<evidence type="ECO:0000256" key="2">
    <source>
        <dbReference type="ARBA" id="ARBA00005695"/>
    </source>
</evidence>
<dbReference type="Pfam" id="PF00496">
    <property type="entry name" value="SBP_bac_5"/>
    <property type="match status" value="1"/>
</dbReference>
<dbReference type="CDD" id="cd08518">
    <property type="entry name" value="PBP2_NikA_DppA_OppA_like_19"/>
    <property type="match status" value="1"/>
</dbReference>
<feature type="signal peptide" evidence="5">
    <location>
        <begin position="1"/>
        <end position="25"/>
    </location>
</feature>
<reference evidence="7 8" key="1">
    <citation type="submission" date="2018-10" db="EMBL/GenBank/DDBJ databases">
        <title>Anaerotruncus faecis sp. nov., isolated from human feces.</title>
        <authorList>
            <person name="Wang Y.-J."/>
        </authorList>
    </citation>
    <scope>NUCLEOTIDE SEQUENCE [LARGE SCALE GENOMIC DNA]</scope>
    <source>
        <strain evidence="7 8">22A2-44</strain>
    </source>
</reference>
<dbReference type="InterPro" id="IPR039424">
    <property type="entry name" value="SBP_5"/>
</dbReference>
<dbReference type="AlphaFoldDB" id="A0A498CU96"/>
<dbReference type="GO" id="GO:0042597">
    <property type="term" value="C:periplasmic space"/>
    <property type="evidence" value="ECO:0007669"/>
    <property type="project" value="UniProtKB-ARBA"/>
</dbReference>
<comment type="subcellular location">
    <subcellularLocation>
        <location evidence="1">Cell membrane</location>
        <topology evidence="1">Lipid-anchor</topology>
    </subcellularLocation>
</comment>
<dbReference type="Proteomes" id="UP000276301">
    <property type="component" value="Unassembled WGS sequence"/>
</dbReference>
<keyword evidence="8" id="KW-1185">Reference proteome</keyword>
<comment type="similarity">
    <text evidence="2">Belongs to the bacterial solute-binding protein 5 family.</text>
</comment>
<dbReference type="InterPro" id="IPR023765">
    <property type="entry name" value="SBP_5_CS"/>
</dbReference>
<keyword evidence="3" id="KW-0813">Transport</keyword>
<accession>A0A498CU96</accession>
<dbReference type="SUPFAM" id="SSF53850">
    <property type="entry name" value="Periplasmic binding protein-like II"/>
    <property type="match status" value="1"/>
</dbReference>
<dbReference type="GO" id="GO:0043190">
    <property type="term" value="C:ATP-binding cassette (ABC) transporter complex"/>
    <property type="evidence" value="ECO:0007669"/>
    <property type="project" value="InterPro"/>
</dbReference>
<keyword evidence="4 5" id="KW-0732">Signal</keyword>
<proteinExistence type="inferred from homology"/>
<dbReference type="PIRSF" id="PIRSF002741">
    <property type="entry name" value="MppA"/>
    <property type="match status" value="1"/>
</dbReference>
<sequence length="514" mass="56390">MQQSVTRLLAALLAAVLFLLPGCGAAGGEPEETTLVYGSGDYTSINPALYEHGEVNLLLFSGLTARDGENKIIPGLAEKWEYDRDSLTYTFALRKGVKWHDGEPFTSADVKFTLEAILAPENLSEIASNYEDIAAIETPDDHTVRITLSSPNAAMLDYLAIGILPKHLLEGKDLVTDPFNQAPVGTGPYKLVSWDAGQSIVLERNPDYYAGTPKIGRIIFKIVPDEKARAMQLRSGELDLAQVSPQDARSFGDAEGFTVYDMKTSDYRGVLYNFNHPLFAKYRELPNALSYAVDRQAIVDSVLLGKGRPAYSPLQSGPYNNPAVEKFQYDPVKTRAMLEAAGWRQGSDGVYQKDGDRLAFTIHCPEGDPVRVDMANICAQQFSEAGADVTVSIDSEIDWAGQAAYLIGWGSPFDPDDHTYKVFGTGQAANYGNYSNPRVDDLLGKARGTDVSADRMKYYQAFQEALTDDLPYTFLAYADAVYVAKDRVQGIAPDTVLGHHGVGIFWNVKDWTLA</sequence>
<dbReference type="GO" id="GO:1904680">
    <property type="term" value="F:peptide transmembrane transporter activity"/>
    <property type="evidence" value="ECO:0007669"/>
    <property type="project" value="TreeGrafter"/>
</dbReference>
<evidence type="ECO:0000256" key="4">
    <source>
        <dbReference type="ARBA" id="ARBA00022729"/>
    </source>
</evidence>
<evidence type="ECO:0000313" key="7">
    <source>
        <dbReference type="EMBL" id="RLL14549.1"/>
    </source>
</evidence>
<dbReference type="InterPro" id="IPR030678">
    <property type="entry name" value="Peptide/Ni-bd"/>
</dbReference>
<dbReference type="EMBL" id="RCHT01000001">
    <property type="protein sequence ID" value="RLL14549.1"/>
    <property type="molecule type" value="Genomic_DNA"/>
</dbReference>
<dbReference type="InterPro" id="IPR000914">
    <property type="entry name" value="SBP_5_dom"/>
</dbReference>
<evidence type="ECO:0000259" key="6">
    <source>
        <dbReference type="Pfam" id="PF00496"/>
    </source>
</evidence>
<dbReference type="PROSITE" id="PS01040">
    <property type="entry name" value="SBP_BACTERIAL_5"/>
    <property type="match status" value="1"/>
</dbReference>
<feature type="domain" description="Solute-binding protein family 5" evidence="6">
    <location>
        <begin position="71"/>
        <end position="427"/>
    </location>
</feature>
<comment type="caution">
    <text evidence="7">The sequence shown here is derived from an EMBL/GenBank/DDBJ whole genome shotgun (WGS) entry which is preliminary data.</text>
</comment>
<organism evidence="7 8">
    <name type="scientific">Anaerotruncus massiliensis</name>
    <name type="common">ex Liu et al. 2021</name>
    <dbReference type="NCBI Taxonomy" id="2321404"/>
    <lineage>
        <taxon>Bacteria</taxon>
        <taxon>Bacillati</taxon>
        <taxon>Bacillota</taxon>
        <taxon>Clostridia</taxon>
        <taxon>Eubacteriales</taxon>
        <taxon>Oscillospiraceae</taxon>
        <taxon>Anaerotruncus</taxon>
    </lineage>
</organism>
<dbReference type="GO" id="GO:0015833">
    <property type="term" value="P:peptide transport"/>
    <property type="evidence" value="ECO:0007669"/>
    <property type="project" value="TreeGrafter"/>
</dbReference>
<protein>
    <submittedName>
        <fullName evidence="7">ABC transporter substrate-binding protein</fullName>
    </submittedName>
</protein>
<dbReference type="Gene3D" id="3.40.190.10">
    <property type="entry name" value="Periplasmic binding protein-like II"/>
    <property type="match status" value="1"/>
</dbReference>
<evidence type="ECO:0000256" key="1">
    <source>
        <dbReference type="ARBA" id="ARBA00004193"/>
    </source>
</evidence>
<dbReference type="PANTHER" id="PTHR30290">
    <property type="entry name" value="PERIPLASMIC BINDING COMPONENT OF ABC TRANSPORTER"/>
    <property type="match status" value="1"/>
</dbReference>
<dbReference type="Gene3D" id="3.90.76.10">
    <property type="entry name" value="Dipeptide-binding Protein, Domain 1"/>
    <property type="match status" value="1"/>
</dbReference>
<evidence type="ECO:0000256" key="3">
    <source>
        <dbReference type="ARBA" id="ARBA00022448"/>
    </source>
</evidence>
<dbReference type="RefSeq" id="WP_121585643.1">
    <property type="nucleotide sequence ID" value="NZ_RCHT01000001.1"/>
</dbReference>
<dbReference type="PANTHER" id="PTHR30290:SF9">
    <property type="entry name" value="OLIGOPEPTIDE-BINDING PROTEIN APPA"/>
    <property type="match status" value="1"/>
</dbReference>
<evidence type="ECO:0000313" key="8">
    <source>
        <dbReference type="Proteomes" id="UP000276301"/>
    </source>
</evidence>
<feature type="chain" id="PRO_5038575448" evidence="5">
    <location>
        <begin position="26"/>
        <end position="514"/>
    </location>
</feature>
<dbReference type="Gene3D" id="3.10.105.10">
    <property type="entry name" value="Dipeptide-binding Protein, Domain 3"/>
    <property type="match status" value="1"/>
</dbReference>
<gene>
    <name evidence="7" type="ORF">D4A47_00780</name>
</gene>
<evidence type="ECO:0000256" key="5">
    <source>
        <dbReference type="SAM" id="SignalP"/>
    </source>
</evidence>